<dbReference type="InterPro" id="IPR040107">
    <property type="entry name" value="Snu23"/>
</dbReference>
<dbReference type="InterPro" id="IPR013087">
    <property type="entry name" value="Znf_C2H2_type"/>
</dbReference>
<dbReference type="InterPro" id="IPR036236">
    <property type="entry name" value="Znf_C2H2_sf"/>
</dbReference>
<evidence type="ECO:0000313" key="8">
    <source>
        <dbReference type="Proteomes" id="UP000825434"/>
    </source>
</evidence>
<keyword evidence="1" id="KW-0479">Metal-binding</keyword>
<keyword evidence="4" id="KW-0539">Nucleus</keyword>
<keyword evidence="2" id="KW-0863">Zinc-finger</keyword>
<evidence type="ECO:0000256" key="4">
    <source>
        <dbReference type="ARBA" id="ARBA00023242"/>
    </source>
</evidence>
<dbReference type="SUPFAM" id="SSF57667">
    <property type="entry name" value="beta-beta-alpha zinc fingers"/>
    <property type="match status" value="1"/>
</dbReference>
<keyword evidence="3" id="KW-0862">Zinc</keyword>
<feature type="region of interest" description="Disordered" evidence="5">
    <location>
        <begin position="169"/>
        <end position="189"/>
    </location>
</feature>
<dbReference type="PANTHER" id="PTHR45986">
    <property type="entry name" value="ZINC FINGER MATRIN-TYPE PROTEIN 2"/>
    <property type="match status" value="1"/>
</dbReference>
<reference evidence="7 8" key="1">
    <citation type="submission" date="2021-06" db="EMBL/GenBank/DDBJ databases">
        <title>Candida outbreak in Lebanon.</title>
        <authorList>
            <person name="Finianos M."/>
        </authorList>
    </citation>
    <scope>NUCLEOTIDE SEQUENCE [LARGE SCALE GENOMIC DNA]</scope>
    <source>
        <strain evidence="7">CA3LBN</strain>
    </source>
</reference>
<sequence>MEKTSKDQYGRKSWNVEAYEAEAKKGKKQDVSEEAKAAAQRLGSDRLKHRADLFQETVSSVKKRTLIADPSSGRKRFGFVCPICDLSFRDTLALVDHINSPQHIKKAQDLARAEGSEVEEVSGGFRHASPEEVAQTIETLVSQKLREAAASKGRESMQERVKKRAAFMERRANKKREKRKRRKVGSEMEDSEMARTMGFGGFNFSVPFGALFKYKPQKFNFALEQDIRSKLDSLPSVTKIYSNPDGTPRVPSDSEFKTIADLQNLYYQRNYSEWNFLLPGIPKEQLELFKDNSQDLKNFQFVTKDAGKIIDKIPYKDETTGELKWRIVRETEKAEGWEVPYFYIVLPAFIYLLYSKYTAQQKKREQDGPEWAEKELRLRAMEEYFHGDTAKAKEFLSNEGKSERELRDRDDLVVARILAGDYDRLSELKKKLPKDLIPKVEKDEMVTI</sequence>
<gene>
    <name evidence="7" type="ORF">CA3LBN_002244</name>
</gene>
<name>A0ABX8I3X9_9ASCO</name>
<dbReference type="Proteomes" id="UP000825434">
    <property type="component" value="Chromosome 2"/>
</dbReference>
<feature type="domain" description="C2H2-type" evidence="6">
    <location>
        <begin position="81"/>
        <end position="103"/>
    </location>
</feature>
<evidence type="ECO:0000256" key="3">
    <source>
        <dbReference type="ARBA" id="ARBA00022833"/>
    </source>
</evidence>
<evidence type="ECO:0000313" key="7">
    <source>
        <dbReference type="EMBL" id="QWU87979.1"/>
    </source>
</evidence>
<organism evidence="7 8">
    <name type="scientific">Candidozyma haemuli</name>
    <dbReference type="NCBI Taxonomy" id="45357"/>
    <lineage>
        <taxon>Eukaryota</taxon>
        <taxon>Fungi</taxon>
        <taxon>Dikarya</taxon>
        <taxon>Ascomycota</taxon>
        <taxon>Saccharomycotina</taxon>
        <taxon>Pichiomycetes</taxon>
        <taxon>Metschnikowiaceae</taxon>
        <taxon>Candidozyma</taxon>
    </lineage>
</organism>
<keyword evidence="8" id="KW-1185">Reference proteome</keyword>
<feature type="compositionally biased region" description="Basic residues" evidence="5">
    <location>
        <begin position="172"/>
        <end position="183"/>
    </location>
</feature>
<dbReference type="PANTHER" id="PTHR45986:SF1">
    <property type="entry name" value="ZINC FINGER MATRIN-TYPE PROTEIN 2"/>
    <property type="match status" value="1"/>
</dbReference>
<protein>
    <recommendedName>
        <fullName evidence="6">C2H2-type domain-containing protein</fullName>
    </recommendedName>
</protein>
<proteinExistence type="predicted"/>
<dbReference type="PROSITE" id="PS00028">
    <property type="entry name" value="ZINC_FINGER_C2H2_1"/>
    <property type="match status" value="1"/>
</dbReference>
<evidence type="ECO:0000256" key="2">
    <source>
        <dbReference type="ARBA" id="ARBA00022771"/>
    </source>
</evidence>
<accession>A0ABX8I3X9</accession>
<dbReference type="EMBL" id="CP076662">
    <property type="protein sequence ID" value="QWU87979.1"/>
    <property type="molecule type" value="Genomic_DNA"/>
</dbReference>
<evidence type="ECO:0000256" key="5">
    <source>
        <dbReference type="SAM" id="MobiDB-lite"/>
    </source>
</evidence>
<evidence type="ECO:0000259" key="6">
    <source>
        <dbReference type="PROSITE" id="PS00028"/>
    </source>
</evidence>
<evidence type="ECO:0000256" key="1">
    <source>
        <dbReference type="ARBA" id="ARBA00022723"/>
    </source>
</evidence>